<dbReference type="InterPro" id="IPR016024">
    <property type="entry name" value="ARM-type_fold"/>
</dbReference>
<proteinExistence type="predicted"/>
<dbReference type="AlphaFoldDB" id="A0A132NNQ8"/>
<evidence type="ECO:0000313" key="2">
    <source>
        <dbReference type="Proteomes" id="UP000070089"/>
    </source>
</evidence>
<dbReference type="Proteomes" id="UP000070089">
    <property type="component" value="Unassembled WGS sequence"/>
</dbReference>
<dbReference type="SUPFAM" id="SSF48371">
    <property type="entry name" value="ARM repeat"/>
    <property type="match status" value="1"/>
</dbReference>
<accession>A0A132NNQ8</accession>
<gene>
    <name evidence="1" type="ORF">QR46_4292</name>
</gene>
<evidence type="ECO:0000313" key="1">
    <source>
        <dbReference type="EMBL" id="KWX11733.1"/>
    </source>
</evidence>
<name>A0A132NNQ8_GIAIN</name>
<reference evidence="1 2" key="1">
    <citation type="journal article" date="2015" name="Mol. Biochem. Parasitol.">
        <title>Identification of polymorphic genes for use in assemblage B genotyping assays through comparative genomics of multiple assemblage B Giardia duodenalis isolates.</title>
        <authorList>
            <person name="Wielinga C."/>
            <person name="Thompson R.C."/>
            <person name="Monis P."/>
            <person name="Ryan U."/>
        </authorList>
    </citation>
    <scope>NUCLEOTIDE SEQUENCE [LARGE SCALE GENOMIC DNA]</scope>
    <source>
        <strain evidence="1 2">BAH15c1</strain>
    </source>
</reference>
<protein>
    <submittedName>
        <fullName evidence="1">Uncharacterized protein</fullName>
    </submittedName>
</protein>
<organism evidence="1 2">
    <name type="scientific">Giardia duodenalis assemblage B</name>
    <dbReference type="NCBI Taxonomy" id="1394984"/>
    <lineage>
        <taxon>Eukaryota</taxon>
        <taxon>Metamonada</taxon>
        <taxon>Diplomonadida</taxon>
        <taxon>Hexamitidae</taxon>
        <taxon>Giardiinae</taxon>
        <taxon>Giardia</taxon>
    </lineage>
</organism>
<dbReference type="OrthoDB" id="10254566at2759"/>
<sequence>MQRRTIFLDDSRAMRDCSSRITLASSSLNAINCNEKGRLDRIIDYFLEQDLKKPIIGSTADDLESWLLNLCSCTESDIVVTLVRDDRLMRLINVLAQVLQLSASSRIAQLIFTILGRLADAGAEMTELSVRAGLPYLSNIASMITGDPDLIISVLSFYAHSASYELHGRQQLLLYASADELLRPLSLLLQLDSCCEGYKDMMLHDASSYFSLLNLVPAPILQPLGSFLGKFLANCSYDFDGEVFTYLRHMLFFFVAITPLFSRSDDWRKTGNDLLLGLNNFCMHQDFGTLLADFHAWKLCIQLIKIHRDMTQQLLCFIANIASTSINNDIFHDIATLEFSDILSSILAGGIHSAYSDVVLTIEVLFSQWPPYRKTFRESSLIKVLVDNMYSVTHAVVNTSINIASITVAEAWVELFTAGLVSAFSHYLHNALIKRTVSCTTKFTGRCFRILHQMIELSRGTAFEEPMLSALSTDVLYECYVAAHDFPNMAVYASVSTLIELVKMRHEDT</sequence>
<dbReference type="VEuPathDB" id="GiardiaDB:QR46_4292"/>
<comment type="caution">
    <text evidence="1">The sequence shown here is derived from an EMBL/GenBank/DDBJ whole genome shotgun (WGS) entry which is preliminary data.</text>
</comment>
<dbReference type="EMBL" id="JXTI01000159">
    <property type="protein sequence ID" value="KWX11733.1"/>
    <property type="molecule type" value="Genomic_DNA"/>
</dbReference>